<dbReference type="Pfam" id="PF00710">
    <property type="entry name" value="Asparaginase"/>
    <property type="match status" value="1"/>
</dbReference>
<proteinExistence type="inferred from homology"/>
<evidence type="ECO:0000256" key="9">
    <source>
        <dbReference type="RuleBase" id="RU004456"/>
    </source>
</evidence>
<dbReference type="PROSITE" id="PS00144">
    <property type="entry name" value="ASN_GLN_ASE_1"/>
    <property type="match status" value="1"/>
</dbReference>
<dbReference type="FunFam" id="3.40.50.40:FF:000007">
    <property type="entry name" value="L-asparaginase"/>
    <property type="match status" value="1"/>
</dbReference>
<dbReference type="InterPro" id="IPR040919">
    <property type="entry name" value="Asparaginase_C"/>
</dbReference>
<dbReference type="SUPFAM" id="SSF53774">
    <property type="entry name" value="Glutaminase/Asparaginase"/>
    <property type="match status" value="1"/>
</dbReference>
<reference evidence="13" key="1">
    <citation type="journal article" date="2020" name="bioRxiv">
        <title>Genomic and phenotypic heterogeneity of clinical isolates of the human pathogens Aspergillus fumigatus, Aspergillus lentulus and Aspergillus fumigatiaffinis.</title>
        <authorList>
            <person name="dos Santos R.A.C."/>
            <person name="Steenwyk J.L."/>
            <person name="Rivero-Menendez O."/>
            <person name="Mead M.E."/>
            <person name="Silva L.P."/>
            <person name="Bastos R.W."/>
            <person name="Alastruey-Izquierdo A."/>
            <person name="Goldman G.H."/>
            <person name="Rokas A."/>
        </authorList>
    </citation>
    <scope>NUCLEOTIDE SEQUENCE</scope>
    <source>
        <strain evidence="13">CNM-CM8927</strain>
    </source>
</reference>
<evidence type="ECO:0000313" key="14">
    <source>
        <dbReference type="Proteomes" id="UP000649114"/>
    </source>
</evidence>
<feature type="domain" description="Asparaginase/glutaminase C-terminal" evidence="12">
    <location>
        <begin position="308"/>
        <end position="392"/>
    </location>
</feature>
<dbReference type="SMART" id="SM00870">
    <property type="entry name" value="Asparaginase"/>
    <property type="match status" value="1"/>
</dbReference>
<dbReference type="EC" id="3.5.1.1" evidence="2"/>
<feature type="active site" description="O-isoaspartyl threonine intermediate" evidence="5">
    <location>
        <position position="63"/>
    </location>
</feature>
<dbReference type="FunFam" id="3.40.50.1170:FF:000001">
    <property type="entry name" value="L-asparaginase 2"/>
    <property type="match status" value="1"/>
</dbReference>
<evidence type="ECO:0000313" key="13">
    <source>
        <dbReference type="EMBL" id="KAF4204999.1"/>
    </source>
</evidence>
<dbReference type="InterPro" id="IPR036152">
    <property type="entry name" value="Asp/glu_Ase-like_sf"/>
</dbReference>
<dbReference type="InterPro" id="IPR027475">
    <property type="entry name" value="Asparaginase/glutaminase_AS2"/>
</dbReference>
<evidence type="ECO:0000256" key="8">
    <source>
        <dbReference type="PROSITE-ProRule" id="PRU10100"/>
    </source>
</evidence>
<evidence type="ECO:0000256" key="2">
    <source>
        <dbReference type="ARBA" id="ARBA00012920"/>
    </source>
</evidence>
<gene>
    <name evidence="13" type="ORF">CNMCM8927_006639</name>
</gene>
<organism evidence="13 14">
    <name type="scientific">Aspergillus lentulus</name>
    <dbReference type="NCBI Taxonomy" id="293939"/>
    <lineage>
        <taxon>Eukaryota</taxon>
        <taxon>Fungi</taxon>
        <taxon>Dikarya</taxon>
        <taxon>Ascomycota</taxon>
        <taxon>Pezizomycotina</taxon>
        <taxon>Eurotiomycetes</taxon>
        <taxon>Eurotiomycetidae</taxon>
        <taxon>Eurotiales</taxon>
        <taxon>Aspergillaceae</taxon>
        <taxon>Aspergillus</taxon>
        <taxon>Aspergillus subgen. Fumigati</taxon>
    </lineage>
</organism>
<dbReference type="Proteomes" id="UP000649114">
    <property type="component" value="Unassembled WGS sequence"/>
</dbReference>
<evidence type="ECO:0000256" key="5">
    <source>
        <dbReference type="PIRSR" id="PIRSR001220-1"/>
    </source>
</evidence>
<feature type="chain" id="PRO_5042837106" description="asparaginase" evidence="10">
    <location>
        <begin position="21"/>
        <end position="398"/>
    </location>
</feature>
<dbReference type="Gene3D" id="3.40.50.40">
    <property type="match status" value="1"/>
</dbReference>
<comment type="catalytic activity">
    <reaction evidence="4">
        <text>L-asparagine + H2O = L-aspartate + NH4(+)</text>
        <dbReference type="Rhea" id="RHEA:21016"/>
        <dbReference type="ChEBI" id="CHEBI:15377"/>
        <dbReference type="ChEBI" id="CHEBI:28938"/>
        <dbReference type="ChEBI" id="CHEBI:29991"/>
        <dbReference type="ChEBI" id="CHEBI:58048"/>
        <dbReference type="EC" id="3.5.1.1"/>
    </reaction>
</comment>
<dbReference type="CDD" id="cd08964">
    <property type="entry name" value="L-asparaginase_II"/>
    <property type="match status" value="1"/>
</dbReference>
<dbReference type="PANTHER" id="PTHR11707">
    <property type="entry name" value="L-ASPARAGINASE"/>
    <property type="match status" value="1"/>
</dbReference>
<accession>A0AAN5YNM1</accession>
<keyword evidence="3" id="KW-0378">Hydrolase</keyword>
<dbReference type="PRINTS" id="PR00139">
    <property type="entry name" value="ASNGLNASE"/>
</dbReference>
<keyword evidence="10" id="KW-0732">Signal</keyword>
<dbReference type="Pfam" id="PF17763">
    <property type="entry name" value="Asparaginase_C"/>
    <property type="match status" value="1"/>
</dbReference>
<comment type="similarity">
    <text evidence="1 9">Belongs to the asparaginase 1 family.</text>
</comment>
<name>A0AAN5YNM1_ASPLE</name>
<evidence type="ECO:0000259" key="11">
    <source>
        <dbReference type="Pfam" id="PF00710"/>
    </source>
</evidence>
<feature type="active site" evidence="7">
    <location>
        <position position="63"/>
    </location>
</feature>
<evidence type="ECO:0000256" key="10">
    <source>
        <dbReference type="SAM" id="SignalP"/>
    </source>
</evidence>
<evidence type="ECO:0000259" key="12">
    <source>
        <dbReference type="Pfam" id="PF17763"/>
    </source>
</evidence>
<dbReference type="NCBIfam" id="TIGR00520">
    <property type="entry name" value="asnASE_II"/>
    <property type="match status" value="1"/>
</dbReference>
<comment type="caution">
    <text evidence="13">The sequence shown here is derived from an EMBL/GenBank/DDBJ whole genome shotgun (WGS) entry which is preliminary data.</text>
</comment>
<dbReference type="PIRSF" id="PIRSF500176">
    <property type="entry name" value="L_ASNase"/>
    <property type="match status" value="1"/>
</dbReference>
<feature type="signal peptide" evidence="10">
    <location>
        <begin position="1"/>
        <end position="20"/>
    </location>
</feature>
<feature type="domain" description="L-asparaginase N-terminal" evidence="11">
    <location>
        <begin position="54"/>
        <end position="248"/>
    </location>
</feature>
<sequence length="398" mass="41473">MTKLSFKTITLAALVAVGNASPFVYPRATGSNSTYVFTNSHGLNFTQMNSTLPNVTILATGGTIAGSSDDNTATTGYTAGAIGIQQLMDAVPEMLDVANVAGTQVANVGSPDVTSSLLLRMAKTLKEVVCDDPTMSGAVITHGTDTLEETAFFLDATVNCGKPIVVVGAMRPATAISADGPFNLLQAVTVAAHPTARNRGALVVLNDRIVSAFYASKTNANTMDTFKAVEMGNLGAIVSNQPYFFYPPVMPTGKTTFDVRKLASIPRVDILYSYQDMQNDTLYDAVDNGAKGIVVSPFPIPALKPNTNSDGIQIAGSGAGSVSSDFSDAIDDIASTHSLPIVLSSRTGNGEVAITDSTTTIESGFLNPQKARILLGLLLAENKGSKEIKEAFAKTGVA</sequence>
<dbReference type="InterPro" id="IPR037152">
    <property type="entry name" value="L-asparaginase_N_sf"/>
</dbReference>
<dbReference type="Gene3D" id="3.40.50.1170">
    <property type="entry name" value="L-asparaginase, N-terminal domain"/>
    <property type="match status" value="1"/>
</dbReference>
<dbReference type="InterPro" id="IPR027473">
    <property type="entry name" value="L-asparaginase_C"/>
</dbReference>
<dbReference type="InterPro" id="IPR027474">
    <property type="entry name" value="L-asparaginase_N"/>
</dbReference>
<evidence type="ECO:0000256" key="7">
    <source>
        <dbReference type="PROSITE-ProRule" id="PRU10099"/>
    </source>
</evidence>
<evidence type="ECO:0000256" key="3">
    <source>
        <dbReference type="ARBA" id="ARBA00022801"/>
    </source>
</evidence>
<dbReference type="AlphaFoldDB" id="A0AAN5YNM1"/>
<evidence type="ECO:0000256" key="1">
    <source>
        <dbReference type="ARBA" id="ARBA00010518"/>
    </source>
</evidence>
<evidence type="ECO:0000256" key="4">
    <source>
        <dbReference type="ARBA" id="ARBA00049366"/>
    </source>
</evidence>
<dbReference type="PIRSF" id="PIRSF001220">
    <property type="entry name" value="L-ASNase_gatD"/>
    <property type="match status" value="1"/>
</dbReference>
<feature type="active site" evidence="8">
    <location>
        <position position="144"/>
    </location>
</feature>
<feature type="binding site" evidence="6">
    <location>
        <position position="110"/>
    </location>
    <ligand>
        <name>substrate</name>
    </ligand>
</feature>
<protein>
    <recommendedName>
        <fullName evidence="2">asparaginase</fullName>
        <ecNumber evidence="2">3.5.1.1</ecNumber>
    </recommendedName>
</protein>
<dbReference type="PANTHER" id="PTHR11707:SF28">
    <property type="entry name" value="60 KDA LYSOPHOSPHOLIPASE"/>
    <property type="match status" value="1"/>
</dbReference>
<dbReference type="PROSITE" id="PS00917">
    <property type="entry name" value="ASN_GLN_ASE_2"/>
    <property type="match status" value="1"/>
</dbReference>
<evidence type="ECO:0000256" key="6">
    <source>
        <dbReference type="PIRSR" id="PIRSR001220-2"/>
    </source>
</evidence>
<reference evidence="13" key="2">
    <citation type="submission" date="2020-04" db="EMBL/GenBank/DDBJ databases">
        <authorList>
            <person name="Santos R.A.C."/>
            <person name="Steenwyk J.L."/>
            <person name="Rivero-Menendez O."/>
            <person name="Mead M.E."/>
            <person name="Silva L.P."/>
            <person name="Bastos R.W."/>
            <person name="Alastruey-Izquierdo A."/>
            <person name="Goldman G.H."/>
            <person name="Rokas A."/>
        </authorList>
    </citation>
    <scope>NUCLEOTIDE SEQUENCE</scope>
    <source>
        <strain evidence="13">CNM-CM8927</strain>
    </source>
</reference>
<dbReference type="EMBL" id="JAAAPU010000049">
    <property type="protein sequence ID" value="KAF4204999.1"/>
    <property type="molecule type" value="Genomic_DNA"/>
</dbReference>
<dbReference type="GO" id="GO:0006530">
    <property type="term" value="P:L-asparagine catabolic process"/>
    <property type="evidence" value="ECO:0007669"/>
    <property type="project" value="UniProtKB-ARBA"/>
</dbReference>
<dbReference type="InterPro" id="IPR006034">
    <property type="entry name" value="Asparaginase/glutaminase-like"/>
</dbReference>
<dbReference type="PROSITE" id="PS51732">
    <property type="entry name" value="ASN_GLN_ASE_3"/>
    <property type="match status" value="1"/>
</dbReference>
<dbReference type="InterPro" id="IPR004550">
    <property type="entry name" value="AsnASE_II"/>
</dbReference>
<dbReference type="InterPro" id="IPR020827">
    <property type="entry name" value="Asparaginase/glutaminase_AS1"/>
</dbReference>
<feature type="binding site" evidence="6">
    <location>
        <begin position="144"/>
        <end position="145"/>
    </location>
    <ligand>
        <name>substrate</name>
    </ligand>
</feature>
<dbReference type="GO" id="GO:0004067">
    <property type="term" value="F:asparaginase activity"/>
    <property type="evidence" value="ECO:0007669"/>
    <property type="project" value="UniProtKB-UniRule"/>
</dbReference>